<keyword evidence="5" id="KW-1185">Reference proteome</keyword>
<dbReference type="InterPro" id="IPR005322">
    <property type="entry name" value="Peptidase_C69"/>
</dbReference>
<organism evidence="4 5">
    <name type="scientific">Streptomyces cacaoi</name>
    <dbReference type="NCBI Taxonomy" id="1898"/>
    <lineage>
        <taxon>Bacteria</taxon>
        <taxon>Bacillati</taxon>
        <taxon>Actinomycetota</taxon>
        <taxon>Actinomycetes</taxon>
        <taxon>Kitasatosporales</taxon>
        <taxon>Streptomycetaceae</taxon>
        <taxon>Streptomyces</taxon>
    </lineage>
</organism>
<dbReference type="Proteomes" id="UP000319210">
    <property type="component" value="Unassembled WGS sequence"/>
</dbReference>
<dbReference type="RefSeq" id="WP_086814450.1">
    <property type="nucleotide sequence ID" value="NZ_BJMM01000006.1"/>
</dbReference>
<proteinExistence type="predicted"/>
<keyword evidence="3" id="KW-0732">Signal</keyword>
<comment type="caution">
    <text evidence="4">The sequence shown here is derived from an EMBL/GenBank/DDBJ whole genome shotgun (WGS) entry which is preliminary data.</text>
</comment>
<dbReference type="OrthoDB" id="5147328at2"/>
<accession>A0A4Y3QX12</accession>
<keyword evidence="2" id="KW-1133">Transmembrane helix</keyword>
<feature type="transmembrane region" description="Helical" evidence="2">
    <location>
        <begin position="614"/>
        <end position="632"/>
    </location>
</feature>
<evidence type="ECO:0000313" key="5">
    <source>
        <dbReference type="Proteomes" id="UP000319210"/>
    </source>
</evidence>
<dbReference type="Pfam" id="PF03577">
    <property type="entry name" value="Peptidase_C69"/>
    <property type="match status" value="1"/>
</dbReference>
<evidence type="ECO:0000256" key="3">
    <source>
        <dbReference type="SAM" id="SignalP"/>
    </source>
</evidence>
<keyword evidence="2" id="KW-0812">Transmembrane</keyword>
<feature type="region of interest" description="Disordered" evidence="1">
    <location>
        <begin position="28"/>
        <end position="55"/>
    </location>
</feature>
<feature type="chain" id="PRO_5021426795" evidence="3">
    <location>
        <begin position="31"/>
        <end position="638"/>
    </location>
</feature>
<evidence type="ECO:0000256" key="2">
    <source>
        <dbReference type="SAM" id="Phobius"/>
    </source>
</evidence>
<feature type="compositionally biased region" description="Basic and acidic residues" evidence="1">
    <location>
        <begin position="516"/>
        <end position="536"/>
    </location>
</feature>
<feature type="compositionally biased region" description="Basic and acidic residues" evidence="1">
    <location>
        <begin position="574"/>
        <end position="585"/>
    </location>
</feature>
<dbReference type="AlphaFoldDB" id="A0A4Y3QX12"/>
<evidence type="ECO:0000313" key="4">
    <source>
        <dbReference type="EMBL" id="GEB49133.1"/>
    </source>
</evidence>
<gene>
    <name evidence="4" type="ORF">SCA03_16840</name>
</gene>
<dbReference type="GO" id="GO:0070004">
    <property type="term" value="F:cysteine-type exopeptidase activity"/>
    <property type="evidence" value="ECO:0007669"/>
    <property type="project" value="InterPro"/>
</dbReference>
<dbReference type="Gene3D" id="3.60.60.10">
    <property type="entry name" value="Penicillin V Acylase, Chain A"/>
    <property type="match status" value="1"/>
</dbReference>
<keyword evidence="2" id="KW-0472">Membrane</keyword>
<dbReference type="PANTHER" id="PTHR12994:SF17">
    <property type="entry name" value="LD30995P"/>
    <property type="match status" value="1"/>
</dbReference>
<dbReference type="GO" id="GO:0016805">
    <property type="term" value="F:dipeptidase activity"/>
    <property type="evidence" value="ECO:0007669"/>
    <property type="project" value="InterPro"/>
</dbReference>
<dbReference type="EMBL" id="BJMM01000006">
    <property type="protein sequence ID" value="GEB49133.1"/>
    <property type="molecule type" value="Genomic_DNA"/>
</dbReference>
<feature type="region of interest" description="Disordered" evidence="1">
    <location>
        <begin position="516"/>
        <end position="611"/>
    </location>
</feature>
<protein>
    <submittedName>
        <fullName evidence="4">Uncharacterized protein</fullName>
    </submittedName>
</protein>
<sequence>MRRSRPSPVALAALTASVLTVTALGSPAFAAEDDSARSDTSAGPGKSKRGAGKAFRQPDKSFAVYVGKNRSATGHTMLGGFGHEPSSHWMEVVPAQDHPKGSKITVGATDEADMPGKLTKIPQARHTYRYLTSNYSEFTGMPAPLTNGGLNEKGLAARDVWSNSRKELLDMTPKDQTGPQYSDLSRIAMERAGSAREAVQILGDLIDKHGYTTYGGNSHLFADANEGWVFLEFAGGKGLWAAQRLGPDDIRVSYPGYIKKFPTDAVNGKNPDFIGSKNLVSFAEKKGWYDPDKDKSFDLQKVYQEPFPTKSFPVGKKADPKDPAPYRNPVSLEAEFREFGKIRLEDMMRIVRDPRWSDDRSGYGQVAEIDPDLKDPQLATLWMAPTAAVTAPYIPVAIGTRKLPVEYTQHRYLTARASADYLDPEYAEQEATESATQTFKRLMYATCARPRQYLGEVTDAFEGFEAQQIKEWKKVQKTAGDDPDKAAGVLTDYTNQQALDGLKLGNHLLDDILDRSRADGGLHKPDKPEDTPKDDGSTASARSQSMSLRGDEPSRQRMNCDVGGGWADGSALDRAGHYGDPDKVPDYASARISGNAAASADSADDDSDPAWQTWTPWAIAAVSLLAGAAALWRSRRRA</sequence>
<dbReference type="PANTHER" id="PTHR12994">
    <property type="entry name" value="SECERNIN"/>
    <property type="match status" value="1"/>
</dbReference>
<name>A0A4Y3QX12_STRCI</name>
<reference evidence="4 5" key="1">
    <citation type="submission" date="2019-06" db="EMBL/GenBank/DDBJ databases">
        <title>Whole genome shotgun sequence of Streptomyces cacaoi subsp. cacaoi NBRC 12748.</title>
        <authorList>
            <person name="Hosoyama A."/>
            <person name="Uohara A."/>
            <person name="Ohji S."/>
            <person name="Ichikawa N."/>
        </authorList>
    </citation>
    <scope>NUCLEOTIDE SEQUENCE [LARGE SCALE GENOMIC DNA]</scope>
    <source>
        <strain evidence="4 5">NBRC 12748</strain>
    </source>
</reference>
<evidence type="ECO:0000256" key="1">
    <source>
        <dbReference type="SAM" id="MobiDB-lite"/>
    </source>
</evidence>
<feature type="compositionally biased region" description="Polar residues" evidence="1">
    <location>
        <begin position="537"/>
        <end position="547"/>
    </location>
</feature>
<feature type="signal peptide" evidence="3">
    <location>
        <begin position="1"/>
        <end position="30"/>
    </location>
</feature>
<dbReference type="GO" id="GO:0006508">
    <property type="term" value="P:proteolysis"/>
    <property type="evidence" value="ECO:0007669"/>
    <property type="project" value="InterPro"/>
</dbReference>